<dbReference type="AlphaFoldDB" id="A0A9W6YNQ6"/>
<evidence type="ECO:0000313" key="1">
    <source>
        <dbReference type="EMBL" id="GMG21254.1"/>
    </source>
</evidence>
<evidence type="ECO:0000313" key="2">
    <source>
        <dbReference type="Proteomes" id="UP001165063"/>
    </source>
</evidence>
<sequence>MNNLDSSCYPSKNVINAFNKKFSEISDNAFDFMKFKLVMNGLPLELTLLVFEYSFLLDFCDLTDHVPSLGQDANWDSVLIRCISHHTLTNSFMGMFDRRVFRFVRCNNKGFNMTQSACQKLFEGLIKRKLKILSVSNTDFIKIA</sequence>
<organism evidence="1 2">
    <name type="scientific">Ambrosiozyma monospora</name>
    <name type="common">Yeast</name>
    <name type="synonym">Endomycopsis monosporus</name>
    <dbReference type="NCBI Taxonomy" id="43982"/>
    <lineage>
        <taxon>Eukaryota</taxon>
        <taxon>Fungi</taxon>
        <taxon>Dikarya</taxon>
        <taxon>Ascomycota</taxon>
        <taxon>Saccharomycotina</taxon>
        <taxon>Pichiomycetes</taxon>
        <taxon>Pichiales</taxon>
        <taxon>Pichiaceae</taxon>
        <taxon>Ambrosiozyma</taxon>
    </lineage>
</organism>
<proteinExistence type="predicted"/>
<name>A0A9W6YNQ6_AMBMO</name>
<keyword evidence="2" id="KW-1185">Reference proteome</keyword>
<comment type="caution">
    <text evidence="1">The sequence shown here is derived from an EMBL/GenBank/DDBJ whole genome shotgun (WGS) entry which is preliminary data.</text>
</comment>
<reference evidence="1" key="1">
    <citation type="submission" date="2023-04" db="EMBL/GenBank/DDBJ databases">
        <title>Ambrosiozyma monospora NBRC 1965.</title>
        <authorList>
            <person name="Ichikawa N."/>
            <person name="Sato H."/>
            <person name="Tonouchi N."/>
        </authorList>
    </citation>
    <scope>NUCLEOTIDE SEQUENCE</scope>
    <source>
        <strain evidence="1">NBRC 1965</strain>
    </source>
</reference>
<dbReference type="Proteomes" id="UP001165063">
    <property type="component" value="Unassembled WGS sequence"/>
</dbReference>
<gene>
    <name evidence="1" type="ORF">Amon01_000186000</name>
</gene>
<accession>A0A9W6YNQ6</accession>
<protein>
    <submittedName>
        <fullName evidence="1">Unnamed protein product</fullName>
    </submittedName>
</protein>
<dbReference type="EMBL" id="BSXU01000609">
    <property type="protein sequence ID" value="GMG21254.1"/>
    <property type="molecule type" value="Genomic_DNA"/>
</dbReference>